<protein>
    <submittedName>
        <fullName evidence="1">Uncharacterized protein</fullName>
    </submittedName>
</protein>
<dbReference type="AlphaFoldDB" id="A0AAV8RE34"/>
<keyword evidence="2" id="KW-1185">Reference proteome</keyword>
<reference evidence="1 2" key="1">
    <citation type="submission" date="2022-12" db="EMBL/GenBank/DDBJ databases">
        <title>Chromosome-scale assembly of the Ensete ventricosum genome.</title>
        <authorList>
            <person name="Dussert Y."/>
            <person name="Stocks J."/>
            <person name="Wendawek A."/>
            <person name="Woldeyes F."/>
            <person name="Nichols R.A."/>
            <person name="Borrell J.S."/>
        </authorList>
    </citation>
    <scope>NUCLEOTIDE SEQUENCE [LARGE SCALE GENOMIC DNA]</scope>
    <source>
        <strain evidence="2">cv. Maze</strain>
        <tissue evidence="1">Seeds</tissue>
    </source>
</reference>
<gene>
    <name evidence="1" type="ORF">OPV22_009774</name>
</gene>
<sequence>MRTSAGDPPSGERRQLVYLRLYIPPTALVLRIFLPPSPAPLLRRICNHALDSVLRSIWCGRTVLFVGGELTRGLHRLEKR</sequence>
<name>A0AAV8RE34_ENSVE</name>
<accession>A0AAV8RE34</accession>
<proteinExistence type="predicted"/>
<dbReference type="Proteomes" id="UP001222027">
    <property type="component" value="Unassembled WGS sequence"/>
</dbReference>
<evidence type="ECO:0000313" key="1">
    <source>
        <dbReference type="EMBL" id="KAJ8499222.1"/>
    </source>
</evidence>
<dbReference type="EMBL" id="JAQQAF010000003">
    <property type="protein sequence ID" value="KAJ8499222.1"/>
    <property type="molecule type" value="Genomic_DNA"/>
</dbReference>
<evidence type="ECO:0000313" key="2">
    <source>
        <dbReference type="Proteomes" id="UP001222027"/>
    </source>
</evidence>
<comment type="caution">
    <text evidence="1">The sequence shown here is derived from an EMBL/GenBank/DDBJ whole genome shotgun (WGS) entry which is preliminary data.</text>
</comment>
<organism evidence="1 2">
    <name type="scientific">Ensete ventricosum</name>
    <name type="common">Abyssinian banana</name>
    <name type="synonym">Musa ensete</name>
    <dbReference type="NCBI Taxonomy" id="4639"/>
    <lineage>
        <taxon>Eukaryota</taxon>
        <taxon>Viridiplantae</taxon>
        <taxon>Streptophyta</taxon>
        <taxon>Embryophyta</taxon>
        <taxon>Tracheophyta</taxon>
        <taxon>Spermatophyta</taxon>
        <taxon>Magnoliopsida</taxon>
        <taxon>Liliopsida</taxon>
        <taxon>Zingiberales</taxon>
        <taxon>Musaceae</taxon>
        <taxon>Ensete</taxon>
    </lineage>
</organism>